<feature type="transmembrane region" description="Helical" evidence="1">
    <location>
        <begin position="153"/>
        <end position="172"/>
    </location>
</feature>
<feature type="transmembrane region" description="Helical" evidence="1">
    <location>
        <begin position="33"/>
        <end position="56"/>
    </location>
</feature>
<feature type="transmembrane region" description="Helical" evidence="1">
    <location>
        <begin position="76"/>
        <end position="98"/>
    </location>
</feature>
<organism evidence="2 3">
    <name type="scientific">Ganoderma sinense ZZ0214-1</name>
    <dbReference type="NCBI Taxonomy" id="1077348"/>
    <lineage>
        <taxon>Eukaryota</taxon>
        <taxon>Fungi</taxon>
        <taxon>Dikarya</taxon>
        <taxon>Basidiomycota</taxon>
        <taxon>Agaricomycotina</taxon>
        <taxon>Agaricomycetes</taxon>
        <taxon>Polyporales</taxon>
        <taxon>Polyporaceae</taxon>
        <taxon>Ganoderma</taxon>
    </lineage>
</organism>
<feature type="transmembrane region" description="Helical" evidence="1">
    <location>
        <begin position="110"/>
        <end position="133"/>
    </location>
</feature>
<keyword evidence="1" id="KW-1133">Transmembrane helix</keyword>
<sequence>MSRLRRTWNEGTGTQHPFAYRTVQTLGPHQRRVYLFIFAFVFVEIAVGIGAGHGGSSSPKFVTDGDRPVPSLPGRVTTFLLGLTGKVATTLGFATTLLSASLPTAECKRYVLLYTAAAPLASLLSYSVTVLSRVAPSYNRLPIIALHAFADGMFVYAALVIVTVLISNAAVWNTSL</sequence>
<evidence type="ECO:0000313" key="2">
    <source>
        <dbReference type="EMBL" id="PIL30744.1"/>
    </source>
</evidence>
<name>A0A2G8SAG5_9APHY</name>
<proteinExistence type="predicted"/>
<keyword evidence="1" id="KW-0812">Transmembrane</keyword>
<reference evidence="2 3" key="1">
    <citation type="journal article" date="2015" name="Sci. Rep.">
        <title>Chromosome-level genome map provides insights into diverse defense mechanisms in the medicinal fungus Ganoderma sinense.</title>
        <authorList>
            <person name="Zhu Y."/>
            <person name="Xu J."/>
            <person name="Sun C."/>
            <person name="Zhou S."/>
            <person name="Xu H."/>
            <person name="Nelson D.R."/>
            <person name="Qian J."/>
            <person name="Song J."/>
            <person name="Luo H."/>
            <person name="Xiang L."/>
            <person name="Li Y."/>
            <person name="Xu Z."/>
            <person name="Ji A."/>
            <person name="Wang L."/>
            <person name="Lu S."/>
            <person name="Hayward A."/>
            <person name="Sun W."/>
            <person name="Li X."/>
            <person name="Schwartz D.C."/>
            <person name="Wang Y."/>
            <person name="Chen S."/>
        </authorList>
    </citation>
    <scope>NUCLEOTIDE SEQUENCE [LARGE SCALE GENOMIC DNA]</scope>
    <source>
        <strain evidence="2 3">ZZ0214-1</strain>
    </source>
</reference>
<keyword evidence="3" id="KW-1185">Reference proteome</keyword>
<dbReference type="EMBL" id="AYKW01000013">
    <property type="protein sequence ID" value="PIL30744.1"/>
    <property type="molecule type" value="Genomic_DNA"/>
</dbReference>
<accession>A0A2G8SAG5</accession>
<keyword evidence="1" id="KW-0472">Membrane</keyword>
<dbReference type="Proteomes" id="UP000230002">
    <property type="component" value="Unassembled WGS sequence"/>
</dbReference>
<evidence type="ECO:0000313" key="3">
    <source>
        <dbReference type="Proteomes" id="UP000230002"/>
    </source>
</evidence>
<gene>
    <name evidence="2" type="ORF">GSI_06912</name>
</gene>
<dbReference type="AlphaFoldDB" id="A0A2G8SAG5"/>
<protein>
    <submittedName>
        <fullName evidence="2">Uncharacterized protein</fullName>
    </submittedName>
</protein>
<comment type="caution">
    <text evidence="2">The sequence shown here is derived from an EMBL/GenBank/DDBJ whole genome shotgun (WGS) entry which is preliminary data.</text>
</comment>
<evidence type="ECO:0000256" key="1">
    <source>
        <dbReference type="SAM" id="Phobius"/>
    </source>
</evidence>